<feature type="domain" description="Starch synthase catalytic" evidence="5">
    <location>
        <begin position="3"/>
        <end position="43"/>
    </location>
</feature>
<dbReference type="InterPro" id="IPR013534">
    <property type="entry name" value="Starch_synth_cat_dom"/>
</dbReference>
<dbReference type="Pfam" id="PF08323">
    <property type="entry name" value="Glyco_transf_5"/>
    <property type="match status" value="1"/>
</dbReference>
<dbReference type="SUPFAM" id="SSF53756">
    <property type="entry name" value="UDP-Glycosyltransferase/glycogen phosphorylase"/>
    <property type="match status" value="1"/>
</dbReference>
<keyword evidence="3 6" id="KW-0328">Glycosyltransferase</keyword>
<dbReference type="GO" id="GO:0009011">
    <property type="term" value="F:alpha-1,4-glucan glucosyltransferase (ADP-glucose donor) activity"/>
    <property type="evidence" value="ECO:0007669"/>
    <property type="project" value="UniProtKB-EC"/>
</dbReference>
<dbReference type="AlphaFoldDB" id="A0A0F3GSS0"/>
<dbReference type="PANTHER" id="PTHR46083">
    <property type="match status" value="1"/>
</dbReference>
<evidence type="ECO:0000313" key="6">
    <source>
        <dbReference type="EMBL" id="KJU84872.1"/>
    </source>
</evidence>
<dbReference type="Gene3D" id="3.40.50.2000">
    <property type="entry name" value="Glycogen Phosphorylase B"/>
    <property type="match status" value="1"/>
</dbReference>
<feature type="non-terminal residue" evidence="6">
    <location>
        <position position="43"/>
    </location>
</feature>
<evidence type="ECO:0000256" key="3">
    <source>
        <dbReference type="ARBA" id="ARBA00022676"/>
    </source>
</evidence>
<keyword evidence="7" id="KW-1185">Reference proteome</keyword>
<evidence type="ECO:0000313" key="7">
    <source>
        <dbReference type="Proteomes" id="UP000033423"/>
    </source>
</evidence>
<gene>
    <name evidence="6" type="ORF">MBAV_002933</name>
</gene>
<sequence length="43" mass="4573">MYIAMIASECAPVSKVGGLADVVDGLSRELARKGHKVDVILPY</sequence>
<keyword evidence="4 6" id="KW-0808">Transferase</keyword>
<dbReference type="PANTHER" id="PTHR46083:SF1">
    <property type="entry name" value="GLYCOGEN SYNTHASE 2-RELATED"/>
    <property type="match status" value="1"/>
</dbReference>
<comment type="catalytic activity">
    <reaction evidence="1">
        <text>[(1-&gt;4)-alpha-D-glucosyl](n) + ADP-alpha-D-glucose = [(1-&gt;4)-alpha-D-glucosyl](n+1) + ADP + H(+)</text>
        <dbReference type="Rhea" id="RHEA:18189"/>
        <dbReference type="Rhea" id="RHEA-COMP:9584"/>
        <dbReference type="Rhea" id="RHEA-COMP:9587"/>
        <dbReference type="ChEBI" id="CHEBI:15378"/>
        <dbReference type="ChEBI" id="CHEBI:15444"/>
        <dbReference type="ChEBI" id="CHEBI:57498"/>
        <dbReference type="ChEBI" id="CHEBI:456216"/>
        <dbReference type="EC" id="2.4.1.21"/>
    </reaction>
</comment>
<comment type="caution">
    <text evidence="6">The sequence shown here is derived from an EMBL/GenBank/DDBJ whole genome shotgun (WGS) entry which is preliminary data.</text>
</comment>
<reference evidence="6 7" key="1">
    <citation type="submission" date="2015-02" db="EMBL/GenBank/DDBJ databases">
        <title>Single-cell genomics of uncultivated deep-branching MTB reveals a conserved set of magnetosome genes.</title>
        <authorList>
            <person name="Kolinko S."/>
            <person name="Richter M."/>
            <person name="Glockner F.O."/>
            <person name="Brachmann A."/>
            <person name="Schuler D."/>
        </authorList>
    </citation>
    <scope>NUCLEOTIDE SEQUENCE [LARGE SCALE GENOMIC DNA]</scope>
    <source>
        <strain evidence="6">TM-1</strain>
    </source>
</reference>
<organism evidence="6 7">
    <name type="scientific">Candidatus Magnetobacterium bavaricum</name>
    <dbReference type="NCBI Taxonomy" id="29290"/>
    <lineage>
        <taxon>Bacteria</taxon>
        <taxon>Pseudomonadati</taxon>
        <taxon>Nitrospirota</taxon>
        <taxon>Thermodesulfovibrionia</taxon>
        <taxon>Thermodesulfovibrionales</taxon>
        <taxon>Candidatus Magnetobacteriaceae</taxon>
        <taxon>Candidatus Magnetobacterium</taxon>
    </lineage>
</organism>
<protein>
    <recommendedName>
        <fullName evidence="2">starch synthase</fullName>
        <ecNumber evidence="2">2.4.1.21</ecNumber>
    </recommendedName>
</protein>
<dbReference type="Proteomes" id="UP000033423">
    <property type="component" value="Unassembled WGS sequence"/>
</dbReference>
<accession>A0A0F3GSS0</accession>
<evidence type="ECO:0000256" key="4">
    <source>
        <dbReference type="ARBA" id="ARBA00022679"/>
    </source>
</evidence>
<evidence type="ECO:0000256" key="2">
    <source>
        <dbReference type="ARBA" id="ARBA00012588"/>
    </source>
</evidence>
<evidence type="ECO:0000256" key="1">
    <source>
        <dbReference type="ARBA" id="ARBA00001478"/>
    </source>
</evidence>
<dbReference type="EMBL" id="LACI01001262">
    <property type="protein sequence ID" value="KJU84872.1"/>
    <property type="molecule type" value="Genomic_DNA"/>
</dbReference>
<proteinExistence type="predicted"/>
<name>A0A0F3GSS0_9BACT</name>
<evidence type="ECO:0000259" key="5">
    <source>
        <dbReference type="Pfam" id="PF08323"/>
    </source>
</evidence>
<dbReference type="EC" id="2.4.1.21" evidence="2"/>